<dbReference type="OrthoDB" id="3795309at2759"/>
<keyword evidence="2" id="KW-1185">Reference proteome</keyword>
<protein>
    <submittedName>
        <fullName evidence="1">Uncharacterized protein</fullName>
    </submittedName>
</protein>
<dbReference type="Proteomes" id="UP000799423">
    <property type="component" value="Unassembled WGS sequence"/>
</dbReference>
<name>A0A6A7BNZ8_9PLEO</name>
<dbReference type="EMBL" id="MU006289">
    <property type="protein sequence ID" value="KAF2856149.1"/>
    <property type="molecule type" value="Genomic_DNA"/>
</dbReference>
<sequence>MSQSGIPSFARDMENDAHKRTKKFLLQIVEQRRSDLSTPGSDSHTVQHANHKLFAKALESTILDYTRNIHMPIISRILDLPRELRNDIYMHLWDPTGRRDPRRELLYWWESFREPWFLTRNSSFESPWLTPNEESLRPPHFVDHTFVGKMFAAEVLGQLKAKVGTDLRPNFDTLPVAEFSLADESVYDFVKKDVFEVGITMQELVGNLDLCINLQCDALVDGNDSDDGHATPQHSAFAYNIMQLDHGIDALLQMPYSARNIVHDGSRKRVHSRPRAVALTIRQEDKFDEDGLVSILRLAVRAYHGLKANGSTVRLQYRSEEIGFNVSFAEDAWTWTHNEWEANMREKNVSKVEPQDEHRQQQSKVWRDIKTHFFKV</sequence>
<evidence type="ECO:0000313" key="2">
    <source>
        <dbReference type="Proteomes" id="UP000799423"/>
    </source>
</evidence>
<accession>A0A6A7BNZ8</accession>
<dbReference type="AlphaFoldDB" id="A0A6A7BNZ8"/>
<gene>
    <name evidence="1" type="ORF">T440DRAFT_463482</name>
</gene>
<reference evidence="1" key="1">
    <citation type="submission" date="2020-01" db="EMBL/GenBank/DDBJ databases">
        <authorList>
            <consortium name="DOE Joint Genome Institute"/>
            <person name="Haridas S."/>
            <person name="Albert R."/>
            <person name="Binder M."/>
            <person name="Bloem J."/>
            <person name="Labutti K."/>
            <person name="Salamov A."/>
            <person name="Andreopoulos B."/>
            <person name="Baker S.E."/>
            <person name="Barry K."/>
            <person name="Bills G."/>
            <person name="Bluhm B.H."/>
            <person name="Cannon C."/>
            <person name="Castanera R."/>
            <person name="Culley D.E."/>
            <person name="Daum C."/>
            <person name="Ezra D."/>
            <person name="Gonzalez J.B."/>
            <person name="Henrissat B."/>
            <person name="Kuo A."/>
            <person name="Liang C."/>
            <person name="Lipzen A."/>
            <person name="Lutzoni F."/>
            <person name="Magnuson J."/>
            <person name="Mondo S."/>
            <person name="Nolan M."/>
            <person name="Ohm R."/>
            <person name="Pangilinan J."/>
            <person name="Park H.-J."/>
            <person name="Ramirez L."/>
            <person name="Alfaro M."/>
            <person name="Sun H."/>
            <person name="Tritt A."/>
            <person name="Yoshinaga Y."/>
            <person name="Zwiers L.-H."/>
            <person name="Turgeon B.G."/>
            <person name="Goodwin S.B."/>
            <person name="Spatafora J.W."/>
            <person name="Crous P.W."/>
            <person name="Grigoriev I.V."/>
        </authorList>
    </citation>
    <scope>NUCLEOTIDE SEQUENCE</scope>
    <source>
        <strain evidence="1">IPT5</strain>
    </source>
</reference>
<proteinExistence type="predicted"/>
<organism evidence="1 2">
    <name type="scientific">Plenodomus tracheiphilus IPT5</name>
    <dbReference type="NCBI Taxonomy" id="1408161"/>
    <lineage>
        <taxon>Eukaryota</taxon>
        <taxon>Fungi</taxon>
        <taxon>Dikarya</taxon>
        <taxon>Ascomycota</taxon>
        <taxon>Pezizomycotina</taxon>
        <taxon>Dothideomycetes</taxon>
        <taxon>Pleosporomycetidae</taxon>
        <taxon>Pleosporales</taxon>
        <taxon>Pleosporineae</taxon>
        <taxon>Leptosphaeriaceae</taxon>
        <taxon>Plenodomus</taxon>
    </lineage>
</organism>
<evidence type="ECO:0000313" key="1">
    <source>
        <dbReference type="EMBL" id="KAF2856149.1"/>
    </source>
</evidence>